<feature type="non-terminal residue" evidence="1">
    <location>
        <position position="58"/>
    </location>
</feature>
<organism evidence="1 2">
    <name type="scientific">Dentiscutata erythropus</name>
    <dbReference type="NCBI Taxonomy" id="1348616"/>
    <lineage>
        <taxon>Eukaryota</taxon>
        <taxon>Fungi</taxon>
        <taxon>Fungi incertae sedis</taxon>
        <taxon>Mucoromycota</taxon>
        <taxon>Glomeromycotina</taxon>
        <taxon>Glomeromycetes</taxon>
        <taxon>Diversisporales</taxon>
        <taxon>Gigasporaceae</taxon>
        <taxon>Dentiscutata</taxon>
    </lineage>
</organism>
<keyword evidence="2" id="KW-1185">Reference proteome</keyword>
<dbReference type="Proteomes" id="UP000789405">
    <property type="component" value="Unassembled WGS sequence"/>
</dbReference>
<dbReference type="EMBL" id="CAJVPY010013170">
    <property type="protein sequence ID" value="CAG8738959.1"/>
    <property type="molecule type" value="Genomic_DNA"/>
</dbReference>
<evidence type="ECO:0000313" key="2">
    <source>
        <dbReference type="Proteomes" id="UP000789405"/>
    </source>
</evidence>
<dbReference type="OrthoDB" id="10365981at2759"/>
<proteinExistence type="predicted"/>
<name>A0A9N9IKV4_9GLOM</name>
<dbReference type="AlphaFoldDB" id="A0A9N9IKV4"/>
<comment type="caution">
    <text evidence="1">The sequence shown here is derived from an EMBL/GenBank/DDBJ whole genome shotgun (WGS) entry which is preliminary data.</text>
</comment>
<accession>A0A9N9IKV4</accession>
<gene>
    <name evidence="1" type="ORF">DERYTH_LOCUS15828</name>
</gene>
<evidence type="ECO:0000313" key="1">
    <source>
        <dbReference type="EMBL" id="CAG8738959.1"/>
    </source>
</evidence>
<protein>
    <submittedName>
        <fullName evidence="1">5468_t:CDS:1</fullName>
    </submittedName>
</protein>
<reference evidence="1" key="1">
    <citation type="submission" date="2021-06" db="EMBL/GenBank/DDBJ databases">
        <authorList>
            <person name="Kallberg Y."/>
            <person name="Tangrot J."/>
            <person name="Rosling A."/>
        </authorList>
    </citation>
    <scope>NUCLEOTIDE SEQUENCE</scope>
    <source>
        <strain evidence="1">MA453B</strain>
    </source>
</reference>
<sequence length="58" mass="6480">MPNNTSIQIHIDMSTLNVLPVDPTPCPYYDEQQFVTKADAAYQATLLALDKGERIKSL</sequence>